<keyword evidence="13" id="KW-0675">Receptor</keyword>
<evidence type="ECO:0000256" key="1">
    <source>
        <dbReference type="ARBA" id="ARBA00004571"/>
    </source>
</evidence>
<dbReference type="Proteomes" id="UP000501812">
    <property type="component" value="Chromosome"/>
</dbReference>
<evidence type="ECO:0000256" key="8">
    <source>
        <dbReference type="PROSITE-ProRule" id="PRU01360"/>
    </source>
</evidence>
<dbReference type="SUPFAM" id="SSF56935">
    <property type="entry name" value="Porins"/>
    <property type="match status" value="1"/>
</dbReference>
<dbReference type="InterPro" id="IPR037066">
    <property type="entry name" value="Plug_dom_sf"/>
</dbReference>
<evidence type="ECO:0000256" key="10">
    <source>
        <dbReference type="SAM" id="MobiDB-lite"/>
    </source>
</evidence>
<keyword evidence="14" id="KW-1185">Reference proteome</keyword>
<proteinExistence type="inferred from homology"/>
<dbReference type="KEGG" id="luo:HHL09_25380"/>
<reference evidence="13 14" key="1">
    <citation type="submission" date="2020-04" db="EMBL/GenBank/DDBJ databases">
        <title>Luteolibacter sp. G-1-1-1 isolated from soil.</title>
        <authorList>
            <person name="Dahal R.H."/>
        </authorList>
    </citation>
    <scope>NUCLEOTIDE SEQUENCE [LARGE SCALE GENOMIC DNA]</scope>
    <source>
        <strain evidence="13 14">G-1-1-1</strain>
    </source>
</reference>
<keyword evidence="7 8" id="KW-0998">Cell outer membrane</keyword>
<evidence type="ECO:0000259" key="11">
    <source>
        <dbReference type="Pfam" id="PF00593"/>
    </source>
</evidence>
<dbReference type="PROSITE" id="PS52016">
    <property type="entry name" value="TONB_DEPENDENT_REC_3"/>
    <property type="match status" value="1"/>
</dbReference>
<evidence type="ECO:0000256" key="2">
    <source>
        <dbReference type="ARBA" id="ARBA00022448"/>
    </source>
</evidence>
<dbReference type="Gene3D" id="2.40.170.20">
    <property type="entry name" value="TonB-dependent receptor, beta-barrel domain"/>
    <property type="match status" value="1"/>
</dbReference>
<keyword evidence="6 8" id="KW-0472">Membrane</keyword>
<accession>A0A858RRK3</accession>
<keyword evidence="5 9" id="KW-0798">TonB box</keyword>
<keyword evidence="3 8" id="KW-1134">Transmembrane beta strand</keyword>
<dbReference type="Gene3D" id="2.170.130.10">
    <property type="entry name" value="TonB-dependent receptor, plug domain"/>
    <property type="match status" value="1"/>
</dbReference>
<evidence type="ECO:0000313" key="14">
    <source>
        <dbReference type="Proteomes" id="UP000501812"/>
    </source>
</evidence>
<keyword evidence="2 8" id="KW-0813">Transport</keyword>
<evidence type="ECO:0000259" key="12">
    <source>
        <dbReference type="Pfam" id="PF07715"/>
    </source>
</evidence>
<gene>
    <name evidence="13" type="ORF">HHL09_25380</name>
</gene>
<dbReference type="InterPro" id="IPR036942">
    <property type="entry name" value="Beta-barrel_TonB_sf"/>
</dbReference>
<comment type="subcellular location">
    <subcellularLocation>
        <location evidence="1 8">Cell outer membrane</location>
        <topology evidence="1 8">Multi-pass membrane protein</topology>
    </subcellularLocation>
</comment>
<evidence type="ECO:0000256" key="5">
    <source>
        <dbReference type="ARBA" id="ARBA00023077"/>
    </source>
</evidence>
<dbReference type="InterPro" id="IPR039426">
    <property type="entry name" value="TonB-dep_rcpt-like"/>
</dbReference>
<comment type="similarity">
    <text evidence="8 9">Belongs to the TonB-dependent receptor family.</text>
</comment>
<dbReference type="GO" id="GO:0009279">
    <property type="term" value="C:cell outer membrane"/>
    <property type="evidence" value="ECO:0007669"/>
    <property type="project" value="UniProtKB-SubCell"/>
</dbReference>
<evidence type="ECO:0000256" key="6">
    <source>
        <dbReference type="ARBA" id="ARBA00023136"/>
    </source>
</evidence>
<dbReference type="Pfam" id="PF00593">
    <property type="entry name" value="TonB_dep_Rec_b-barrel"/>
    <property type="match status" value="1"/>
</dbReference>
<dbReference type="Pfam" id="PF07715">
    <property type="entry name" value="Plug"/>
    <property type="match status" value="1"/>
</dbReference>
<evidence type="ECO:0000256" key="4">
    <source>
        <dbReference type="ARBA" id="ARBA00022692"/>
    </source>
</evidence>
<evidence type="ECO:0000256" key="7">
    <source>
        <dbReference type="ARBA" id="ARBA00023237"/>
    </source>
</evidence>
<name>A0A858RRK3_9BACT</name>
<evidence type="ECO:0000313" key="13">
    <source>
        <dbReference type="EMBL" id="QJE98969.1"/>
    </source>
</evidence>
<feature type="domain" description="TonB-dependent receptor-like beta-barrel" evidence="11">
    <location>
        <begin position="283"/>
        <end position="699"/>
    </location>
</feature>
<dbReference type="EMBL" id="CP051774">
    <property type="protein sequence ID" value="QJE98969.1"/>
    <property type="molecule type" value="Genomic_DNA"/>
</dbReference>
<sequence length="734" mass="82548">MRSAWTWKLGITSSVGMMLGATSRVRAEESEQPLPPLVVEAMRPGTIEVERMASPVPMAGLSQEELEERPALQLGDALKYAPGVYLNGNINENDDLQLRGMPKGYSRTQISGVSIPEGSGEAREFQLNRLPTGLFKEAKIIRNPTAEYESDGIAGRLELETIDIPTSFSGDVHLGYGARNRETPLWDGSVLLGGRPVEWFGTLAAFSYGLDPTLKVKNTFDYAANGQLKKGSVRHEDTPVETYSAFLDAGFFYEGGEFHIKPLYLRREIEKRSQKSGIDYTKAASKDESFDDDAEDRREQTEGATATSVHRWSEDARQESVMAYYKSFERMPRSLTDSYKESGGVMTYDGSSLEDYYKEDETFDFQTKTILDLATPLKQQVRFGIAARAKNRESDSHLREFDDAGVVTDLTTPADRYRLSEDYIAGFVQDQIWLTEDLSLLPGLRAEHMKLDSRDGGTRQSSRSTMDWNPALHALYQPSKEVSVHLGLSRTVNRPQFDQLSPYRRINDDDERVEIGNPDLDPAKSWNVDLGVDWKKGPFFIAANVFYKEISDVIQEDRAGTVLVGGDTYDLYQSRNVGDGWLKGVELDERFDLGDAGITWLEGLSLWSNQSIYSSRVHYASGATSPFEEQPEFISNVGVDYEFKKTGTRFSIYGNFVDDFEWSETDGTRIGYLSEWIVNLSAHQRLGAGLEAFVEVINLFDEQRFETETKTNGDFRHEDITGGRAILAGLNYHF</sequence>
<evidence type="ECO:0000256" key="3">
    <source>
        <dbReference type="ARBA" id="ARBA00022452"/>
    </source>
</evidence>
<feature type="region of interest" description="Disordered" evidence="10">
    <location>
        <begin position="276"/>
        <end position="311"/>
    </location>
</feature>
<dbReference type="RefSeq" id="WP_169457455.1">
    <property type="nucleotide sequence ID" value="NZ_CP051774.1"/>
</dbReference>
<dbReference type="InterPro" id="IPR000531">
    <property type="entry name" value="Beta-barrel_TonB"/>
</dbReference>
<dbReference type="InterPro" id="IPR012910">
    <property type="entry name" value="Plug_dom"/>
</dbReference>
<feature type="domain" description="TonB-dependent receptor plug" evidence="12">
    <location>
        <begin position="52"/>
        <end position="155"/>
    </location>
</feature>
<dbReference type="CDD" id="cd01347">
    <property type="entry name" value="ligand_gated_channel"/>
    <property type="match status" value="1"/>
</dbReference>
<dbReference type="AlphaFoldDB" id="A0A858RRK3"/>
<dbReference type="PANTHER" id="PTHR40980:SF4">
    <property type="entry name" value="TONB-DEPENDENT RECEPTOR-LIKE BETA-BARREL DOMAIN-CONTAINING PROTEIN"/>
    <property type="match status" value="1"/>
</dbReference>
<organism evidence="13 14">
    <name type="scientific">Luteolibacter luteus</name>
    <dbReference type="NCBI Taxonomy" id="2728835"/>
    <lineage>
        <taxon>Bacteria</taxon>
        <taxon>Pseudomonadati</taxon>
        <taxon>Verrucomicrobiota</taxon>
        <taxon>Verrucomicrobiia</taxon>
        <taxon>Verrucomicrobiales</taxon>
        <taxon>Verrucomicrobiaceae</taxon>
        <taxon>Luteolibacter</taxon>
    </lineage>
</organism>
<keyword evidence="4 8" id="KW-0812">Transmembrane</keyword>
<protein>
    <submittedName>
        <fullName evidence="13">TonB-dependent receptor</fullName>
    </submittedName>
</protein>
<dbReference type="PANTHER" id="PTHR40980">
    <property type="entry name" value="PLUG DOMAIN-CONTAINING PROTEIN"/>
    <property type="match status" value="1"/>
</dbReference>
<evidence type="ECO:0000256" key="9">
    <source>
        <dbReference type="RuleBase" id="RU003357"/>
    </source>
</evidence>